<evidence type="ECO:0000256" key="5">
    <source>
        <dbReference type="RuleBase" id="RU361153"/>
    </source>
</evidence>
<dbReference type="RefSeq" id="XP_018988405.1">
    <property type="nucleotide sequence ID" value="XM_019127720.1"/>
</dbReference>
<protein>
    <submittedName>
        <fullName evidence="7">Glycoside hydrolase family 5 protein</fullName>
    </submittedName>
</protein>
<dbReference type="GO" id="GO:0005576">
    <property type="term" value="C:extracellular region"/>
    <property type="evidence" value="ECO:0007669"/>
    <property type="project" value="TreeGrafter"/>
</dbReference>
<dbReference type="STRING" id="984486.A0A1E3R117"/>
<dbReference type="FunFam" id="3.20.20.80:FF:000100">
    <property type="entry name" value="Glycoside hydrolase superfamily"/>
    <property type="match status" value="1"/>
</dbReference>
<dbReference type="GO" id="GO:0009251">
    <property type="term" value="P:glucan catabolic process"/>
    <property type="evidence" value="ECO:0007669"/>
    <property type="project" value="TreeGrafter"/>
</dbReference>
<dbReference type="Gene3D" id="3.20.20.80">
    <property type="entry name" value="Glycosidases"/>
    <property type="match status" value="1"/>
</dbReference>
<dbReference type="GO" id="GO:0070879">
    <property type="term" value="P:fungal-type cell wall beta-glucan metabolic process"/>
    <property type="evidence" value="ECO:0007669"/>
    <property type="project" value="EnsemblFungi"/>
</dbReference>
<reference evidence="8" key="1">
    <citation type="submission" date="2016-05" db="EMBL/GenBank/DDBJ databases">
        <title>Comparative genomics of biotechnologically important yeasts.</title>
        <authorList>
            <consortium name="DOE Joint Genome Institute"/>
            <person name="Riley R."/>
            <person name="Haridas S."/>
            <person name="Wolfe K.H."/>
            <person name="Lopes M.R."/>
            <person name="Hittinger C.T."/>
            <person name="Goker M."/>
            <person name="Salamov A."/>
            <person name="Wisecaver J."/>
            <person name="Long T.M."/>
            <person name="Aerts A.L."/>
            <person name="Barry K."/>
            <person name="Choi C."/>
            <person name="Clum A."/>
            <person name="Coughlan A.Y."/>
            <person name="Deshpande S."/>
            <person name="Douglass A.P."/>
            <person name="Hanson S.J."/>
            <person name="Klenk H.-P."/>
            <person name="Labutti K."/>
            <person name="Lapidus A."/>
            <person name="Lindquist E."/>
            <person name="Lipzen A."/>
            <person name="Meier-Kolthoff J.P."/>
            <person name="Ohm R.A."/>
            <person name="Otillar R.P."/>
            <person name="Pangilinan J."/>
            <person name="Peng Y."/>
            <person name="Rokas A."/>
            <person name="Rosa C.A."/>
            <person name="Scheuner C."/>
            <person name="Sibirny A.A."/>
            <person name="Slot J.C."/>
            <person name="Stielow J.B."/>
            <person name="Sun H."/>
            <person name="Kurtzman C.P."/>
            <person name="Blackwell M."/>
            <person name="Grigoriev I.V."/>
            <person name="Jeffries T.W."/>
        </authorList>
    </citation>
    <scope>NUCLEOTIDE SEQUENCE [LARGE SCALE GENOMIC DNA]</scope>
    <source>
        <strain evidence="8">NRRL Y-12698</strain>
    </source>
</reference>
<dbReference type="OrthoDB" id="1887033at2759"/>
<dbReference type="GeneID" id="30145573"/>
<dbReference type="Proteomes" id="UP000094336">
    <property type="component" value="Unassembled WGS sequence"/>
</dbReference>
<dbReference type="Pfam" id="PF00150">
    <property type="entry name" value="Cellulase"/>
    <property type="match status" value="1"/>
</dbReference>
<dbReference type="GO" id="GO:1990819">
    <property type="term" value="C:mating projection actin fusion focus"/>
    <property type="evidence" value="ECO:0007669"/>
    <property type="project" value="EnsemblFungi"/>
</dbReference>
<dbReference type="AlphaFoldDB" id="A0A1E3R117"/>
<evidence type="ECO:0000259" key="6">
    <source>
        <dbReference type="Pfam" id="PF00150"/>
    </source>
</evidence>
<dbReference type="InterPro" id="IPR050386">
    <property type="entry name" value="Glycosyl_hydrolase_5"/>
</dbReference>
<dbReference type="GO" id="GO:1904541">
    <property type="term" value="P:fungal-type cell wall disassembly involved in conjugation with cellular fusion"/>
    <property type="evidence" value="ECO:0007669"/>
    <property type="project" value="EnsemblFungi"/>
</dbReference>
<accession>A0A1E3R117</accession>
<dbReference type="InterPro" id="IPR017853">
    <property type="entry name" value="GH"/>
</dbReference>
<keyword evidence="2 5" id="KW-0378">Hydrolase</keyword>
<proteinExistence type="inferred from homology"/>
<evidence type="ECO:0000313" key="8">
    <source>
        <dbReference type="Proteomes" id="UP000094336"/>
    </source>
</evidence>
<comment type="similarity">
    <text evidence="1 5">Belongs to the glycosyl hydrolase 5 (cellulase A) family.</text>
</comment>
<evidence type="ECO:0000313" key="7">
    <source>
        <dbReference type="EMBL" id="ODQ83077.1"/>
    </source>
</evidence>
<dbReference type="PANTHER" id="PTHR31297:SF43">
    <property type="entry name" value="GLUCAN 1,3-BETA-GLUCOSIDASE 3"/>
    <property type="match status" value="1"/>
</dbReference>
<gene>
    <name evidence="7" type="ORF">BABINDRAFT_159538</name>
</gene>
<keyword evidence="4" id="KW-0961">Cell wall biogenesis/degradation</keyword>
<dbReference type="SUPFAM" id="SSF51445">
    <property type="entry name" value="(Trans)glycosidases"/>
    <property type="match status" value="1"/>
</dbReference>
<keyword evidence="8" id="KW-1185">Reference proteome</keyword>
<keyword evidence="3 5" id="KW-0326">Glycosidase</keyword>
<evidence type="ECO:0000256" key="3">
    <source>
        <dbReference type="ARBA" id="ARBA00023295"/>
    </source>
</evidence>
<dbReference type="PANTHER" id="PTHR31297">
    <property type="entry name" value="GLUCAN ENDO-1,6-BETA-GLUCOSIDASE B"/>
    <property type="match status" value="1"/>
</dbReference>
<evidence type="ECO:0000256" key="1">
    <source>
        <dbReference type="ARBA" id="ARBA00005641"/>
    </source>
</evidence>
<dbReference type="GO" id="GO:0046557">
    <property type="term" value="F:glucan endo-1,6-beta-glucosidase activity"/>
    <property type="evidence" value="ECO:0007669"/>
    <property type="project" value="EnsemblFungi"/>
</dbReference>
<feature type="domain" description="Glycoside hydrolase family 5" evidence="6">
    <location>
        <begin position="82"/>
        <end position="359"/>
    </location>
</feature>
<dbReference type="EMBL" id="KV454426">
    <property type="protein sequence ID" value="ODQ83077.1"/>
    <property type="molecule type" value="Genomic_DNA"/>
</dbReference>
<dbReference type="GO" id="GO:0009986">
    <property type="term" value="C:cell surface"/>
    <property type="evidence" value="ECO:0007669"/>
    <property type="project" value="TreeGrafter"/>
</dbReference>
<sequence length="488" mass="55771">MFDKLKLKSAGRNLVPAAAPVAADETPGHRAIYQNRRNFGVNLGSCFVLEKYMFGDLFIDDSKAELDCVERQVKENGVDQTREALEEHWKSFMTDDDWNYLRDKRVNSVRLPVGYWELGRDFSKGTPFEKVAAVYTNAWAIIKSLIEAAAKYDISVLIDLHALPGGANKGDHSGQILRTPGFWSSSTYKTVAVECCGFLAKETKKYDHISGIQIVNEAEYSHDGKDQKLYYAAAINAIRTVNADVPIVISDGWSPQPWAEWLHDMGSPLGVVLDCHVYRCFSDEDKKKTPEQITADLERDCLTLETKADIVVGEYSCVIDGQSWDRTQGNREELCHSYGNQQHRWFQERADVGSYFWSYKFQYGDGGEWGFRPMVERGCLPQPGEAKLPSDDDFGRTLDQHYGDHREYWDKQNSKEKYEHERYKAGFTTAWNDALAFAQFNSSRLGRVVAWMQFRRIQHVHASGDGKFVWEWEQGFEQGLKAFNEAAF</sequence>
<dbReference type="InterPro" id="IPR001547">
    <property type="entry name" value="Glyco_hydro_5"/>
</dbReference>
<organism evidence="7 8">
    <name type="scientific">Babjeviella inositovora NRRL Y-12698</name>
    <dbReference type="NCBI Taxonomy" id="984486"/>
    <lineage>
        <taxon>Eukaryota</taxon>
        <taxon>Fungi</taxon>
        <taxon>Dikarya</taxon>
        <taxon>Ascomycota</taxon>
        <taxon>Saccharomycotina</taxon>
        <taxon>Pichiomycetes</taxon>
        <taxon>Serinales incertae sedis</taxon>
        <taxon>Babjeviella</taxon>
    </lineage>
</organism>
<evidence type="ECO:0000256" key="4">
    <source>
        <dbReference type="ARBA" id="ARBA00023316"/>
    </source>
</evidence>
<dbReference type="GO" id="GO:0005758">
    <property type="term" value="C:mitochondrial intermembrane space"/>
    <property type="evidence" value="ECO:0007669"/>
    <property type="project" value="EnsemblFungi"/>
</dbReference>
<evidence type="ECO:0000256" key="2">
    <source>
        <dbReference type="ARBA" id="ARBA00022801"/>
    </source>
</evidence>
<name>A0A1E3R117_9ASCO</name>